<evidence type="ECO:0000256" key="1">
    <source>
        <dbReference type="SAM" id="Coils"/>
    </source>
</evidence>
<gene>
    <name evidence="3" type="ORF">WMY93_017755</name>
</gene>
<reference evidence="4" key="1">
    <citation type="submission" date="2024-04" db="EMBL/GenBank/DDBJ databases">
        <title>Salinicola lusitanus LLJ914,a marine bacterium isolated from the Okinawa Trough.</title>
        <authorList>
            <person name="Li J."/>
        </authorList>
    </citation>
    <scope>NUCLEOTIDE SEQUENCE [LARGE SCALE GENOMIC DNA]</scope>
</reference>
<comment type="caution">
    <text evidence="3">The sequence shown here is derived from an EMBL/GenBank/DDBJ whole genome shotgun (WGS) entry which is preliminary data.</text>
</comment>
<dbReference type="EMBL" id="JBBPFD010000012">
    <property type="protein sequence ID" value="KAK7905148.1"/>
    <property type="molecule type" value="Genomic_DNA"/>
</dbReference>
<feature type="coiled-coil region" evidence="1">
    <location>
        <begin position="74"/>
        <end position="115"/>
    </location>
</feature>
<dbReference type="Proteomes" id="UP001460270">
    <property type="component" value="Unassembled WGS sequence"/>
</dbReference>
<evidence type="ECO:0000313" key="3">
    <source>
        <dbReference type="EMBL" id="KAK7905148.1"/>
    </source>
</evidence>
<protein>
    <recommendedName>
        <fullName evidence="5">L1 transposable element RRM domain-containing protein</fullName>
    </recommendedName>
</protein>
<keyword evidence="1" id="KW-0175">Coiled coil</keyword>
<sequence length="241" mass="27717">MDDHDYNLAAFKDACSEDGASIELDDLSSPEKSINLEHTPLKAPHPKKKKRERNYEETAIESVLKAVMEVKATLDQQTQKMDAQTELLKKVETKIEANTEKIKENKANIDMLQLKESEDTRELVIGILTRVVPLSVERLRETVDTVHRLGKKGNAATSNNTPRSIIMQFVSRTVRDDVWKRSRDARVCKELHIHFKEDFSREDRAARAKLWPLVQDARKRGQRAFLKEGYALINNQRVDPD</sequence>
<evidence type="ECO:0000313" key="4">
    <source>
        <dbReference type="Proteomes" id="UP001460270"/>
    </source>
</evidence>
<keyword evidence="4" id="KW-1185">Reference proteome</keyword>
<evidence type="ECO:0008006" key="5">
    <source>
        <dbReference type="Google" id="ProtNLM"/>
    </source>
</evidence>
<feature type="region of interest" description="Disordered" evidence="2">
    <location>
        <begin position="25"/>
        <end position="55"/>
    </location>
</feature>
<dbReference type="Gene3D" id="3.30.70.1820">
    <property type="entry name" value="L1 transposable element, RRM domain"/>
    <property type="match status" value="1"/>
</dbReference>
<evidence type="ECO:0000256" key="2">
    <source>
        <dbReference type="SAM" id="MobiDB-lite"/>
    </source>
</evidence>
<proteinExistence type="predicted"/>
<organism evidence="3 4">
    <name type="scientific">Mugilogobius chulae</name>
    <name type="common">yellowstripe goby</name>
    <dbReference type="NCBI Taxonomy" id="88201"/>
    <lineage>
        <taxon>Eukaryota</taxon>
        <taxon>Metazoa</taxon>
        <taxon>Chordata</taxon>
        <taxon>Craniata</taxon>
        <taxon>Vertebrata</taxon>
        <taxon>Euteleostomi</taxon>
        <taxon>Actinopterygii</taxon>
        <taxon>Neopterygii</taxon>
        <taxon>Teleostei</taxon>
        <taxon>Neoteleostei</taxon>
        <taxon>Acanthomorphata</taxon>
        <taxon>Gobiaria</taxon>
        <taxon>Gobiiformes</taxon>
        <taxon>Gobioidei</taxon>
        <taxon>Gobiidae</taxon>
        <taxon>Gobionellinae</taxon>
        <taxon>Mugilogobius</taxon>
    </lineage>
</organism>
<dbReference type="AlphaFoldDB" id="A0AAW0NRW0"/>
<name>A0AAW0NRW0_9GOBI</name>
<accession>A0AAW0NRW0</accession>